<reference evidence="1" key="1">
    <citation type="submission" date="2017-07" db="EMBL/GenBank/DDBJ databases">
        <title>Taro Niue Genome Assembly and Annotation.</title>
        <authorList>
            <person name="Atibalentja N."/>
            <person name="Keating K."/>
            <person name="Fields C.J."/>
        </authorList>
    </citation>
    <scope>NUCLEOTIDE SEQUENCE</scope>
    <source>
        <strain evidence="1">Niue_2</strain>
        <tissue evidence="1">Leaf</tissue>
    </source>
</reference>
<organism evidence="1 2">
    <name type="scientific">Colocasia esculenta</name>
    <name type="common">Wild taro</name>
    <name type="synonym">Arum esculentum</name>
    <dbReference type="NCBI Taxonomy" id="4460"/>
    <lineage>
        <taxon>Eukaryota</taxon>
        <taxon>Viridiplantae</taxon>
        <taxon>Streptophyta</taxon>
        <taxon>Embryophyta</taxon>
        <taxon>Tracheophyta</taxon>
        <taxon>Spermatophyta</taxon>
        <taxon>Magnoliopsida</taxon>
        <taxon>Liliopsida</taxon>
        <taxon>Araceae</taxon>
        <taxon>Aroideae</taxon>
        <taxon>Colocasieae</taxon>
        <taxon>Colocasia</taxon>
    </lineage>
</organism>
<accession>A0A843WAL1</accession>
<comment type="caution">
    <text evidence="1">The sequence shown here is derived from an EMBL/GenBank/DDBJ whole genome shotgun (WGS) entry which is preliminary data.</text>
</comment>
<dbReference type="AlphaFoldDB" id="A0A843WAL1"/>
<dbReference type="EMBL" id="NMUH01003663">
    <property type="protein sequence ID" value="MQM06579.1"/>
    <property type="molecule type" value="Genomic_DNA"/>
</dbReference>
<gene>
    <name evidence="1" type="ORF">Taro_039406</name>
</gene>
<protein>
    <submittedName>
        <fullName evidence="1">Uncharacterized protein</fullName>
    </submittedName>
</protein>
<evidence type="ECO:0000313" key="1">
    <source>
        <dbReference type="EMBL" id="MQM06579.1"/>
    </source>
</evidence>
<keyword evidence="2" id="KW-1185">Reference proteome</keyword>
<evidence type="ECO:0000313" key="2">
    <source>
        <dbReference type="Proteomes" id="UP000652761"/>
    </source>
</evidence>
<proteinExistence type="predicted"/>
<sequence>MPPYRASLYGYRHLDAYVLPARRASLREGKFCPSGGSARKHTHMFTNIVLICICFLKETLPKRRFCPKTYPYVHKYCAHMYMFSKRNSAQAEVLPENISICPQIHAHMYMFLKETLPKRRFCL</sequence>
<dbReference type="Proteomes" id="UP000652761">
    <property type="component" value="Unassembled WGS sequence"/>
</dbReference>
<name>A0A843WAL1_COLES</name>